<accession>A0ABR2GXK7</accession>
<dbReference type="InterPro" id="IPR035992">
    <property type="entry name" value="Ricin_B-like_lectins"/>
</dbReference>
<protein>
    <submittedName>
        <fullName evidence="2">GTPase activator activity protein</fullName>
    </submittedName>
</protein>
<organism evidence="2 3">
    <name type="scientific">Tritrichomonas musculus</name>
    <dbReference type="NCBI Taxonomy" id="1915356"/>
    <lineage>
        <taxon>Eukaryota</taxon>
        <taxon>Metamonada</taxon>
        <taxon>Parabasalia</taxon>
        <taxon>Tritrichomonadida</taxon>
        <taxon>Tritrichomonadidae</taxon>
        <taxon>Tritrichomonas</taxon>
    </lineage>
</organism>
<dbReference type="InterPro" id="IPR001715">
    <property type="entry name" value="CH_dom"/>
</dbReference>
<gene>
    <name evidence="2" type="ORF">M9Y10_032717</name>
</gene>
<dbReference type="SUPFAM" id="SSF47576">
    <property type="entry name" value="Calponin-homology domain, CH-domain"/>
    <property type="match status" value="1"/>
</dbReference>
<dbReference type="EMBL" id="JAPFFF010000054">
    <property type="protein sequence ID" value="KAK8838679.1"/>
    <property type="molecule type" value="Genomic_DNA"/>
</dbReference>
<dbReference type="SUPFAM" id="SSF50370">
    <property type="entry name" value="Ricin B-like lectins"/>
    <property type="match status" value="1"/>
</dbReference>
<dbReference type="PANTHER" id="PTHR11915">
    <property type="entry name" value="SPECTRIN/FILAMIN RELATED CYTOSKELETAL PROTEIN"/>
    <property type="match status" value="1"/>
</dbReference>
<evidence type="ECO:0000313" key="2">
    <source>
        <dbReference type="EMBL" id="KAK8838679.1"/>
    </source>
</evidence>
<dbReference type="PROSITE" id="PS50021">
    <property type="entry name" value="CH"/>
    <property type="match status" value="1"/>
</dbReference>
<dbReference type="SMART" id="SM00033">
    <property type="entry name" value="CH"/>
    <property type="match status" value="2"/>
</dbReference>
<keyword evidence="3" id="KW-1185">Reference proteome</keyword>
<comment type="caution">
    <text evidence="2">The sequence shown here is derived from an EMBL/GenBank/DDBJ whole genome shotgun (WGS) entry which is preliminary data.</text>
</comment>
<reference evidence="2 3" key="1">
    <citation type="submission" date="2024-04" db="EMBL/GenBank/DDBJ databases">
        <title>Tritrichomonas musculus Genome.</title>
        <authorList>
            <person name="Alves-Ferreira E."/>
            <person name="Grigg M."/>
            <person name="Lorenzi H."/>
            <person name="Galac M."/>
        </authorList>
    </citation>
    <scope>NUCLEOTIDE SEQUENCE [LARGE SCALE GENOMIC DNA]</scope>
    <source>
        <strain evidence="2 3">EAF2021</strain>
    </source>
</reference>
<name>A0ABR2GXK7_9EUKA</name>
<dbReference type="Pfam" id="PF00307">
    <property type="entry name" value="CH"/>
    <property type="match status" value="1"/>
</dbReference>
<dbReference type="InterPro" id="IPR036872">
    <property type="entry name" value="CH_dom_sf"/>
</dbReference>
<evidence type="ECO:0000313" key="3">
    <source>
        <dbReference type="Proteomes" id="UP001470230"/>
    </source>
</evidence>
<proteinExistence type="predicted"/>
<sequence length="451" mass="51754">MNTEHRNTECIPQQIKVFSKWVKCALSNNRLDVTIKDITKDLKDGVILVELSEVLVCKLAPRDWELQPKRTEDMIHNSELAIEMFTKDGVHLNGITGKEVTESKEKFILGLLWTIILHYSIDKSVRFSNDCSKANDNSRFSSKSKVSHYVAQKHYKQALMQWALDRIESYPGIAEFQPLSLALCALLDSYFPEKVNYFTLDPKDAETVAKVASQAMKELNIPLLFDLSELQSSKIDDKALLTQLSVIKIAIERRQPAQRTISKSRTLILDDEFVSHREEGSNKKYAGKKFGLIMKLKETDYKNGQRINPLKEQVCFGEDVELALTVKNVEEPFLNPSGRKLDMERPDINNDSNQQFVFGEDRWNTVIDSIVQRGMVWDVADEFNQDPPAGTPFYIFPFHGRHNQHFVYKNGMIYAQQNGHVVTYVGGEEPFIMMPPSKTLKARQTFRIQLI</sequence>
<dbReference type="Gene3D" id="1.10.418.10">
    <property type="entry name" value="Calponin-like domain"/>
    <property type="match status" value="2"/>
</dbReference>
<dbReference type="Proteomes" id="UP001470230">
    <property type="component" value="Unassembled WGS sequence"/>
</dbReference>
<evidence type="ECO:0000259" key="1">
    <source>
        <dbReference type="PROSITE" id="PS50021"/>
    </source>
</evidence>
<feature type="domain" description="Calponin-homology (CH)" evidence="1">
    <location>
        <begin position="12"/>
        <end position="120"/>
    </location>
</feature>